<reference evidence="1 2" key="1">
    <citation type="journal article" date="2019" name="Sci. Rep.">
        <title>Orb-weaving spider Araneus ventricosus genome elucidates the spidroin gene catalogue.</title>
        <authorList>
            <person name="Kono N."/>
            <person name="Nakamura H."/>
            <person name="Ohtoshi R."/>
            <person name="Moran D.A.P."/>
            <person name="Shinohara A."/>
            <person name="Yoshida Y."/>
            <person name="Fujiwara M."/>
            <person name="Mori M."/>
            <person name="Tomita M."/>
            <person name="Arakawa K."/>
        </authorList>
    </citation>
    <scope>NUCLEOTIDE SEQUENCE [LARGE SCALE GENOMIC DNA]</scope>
</reference>
<dbReference type="InterPro" id="IPR008974">
    <property type="entry name" value="TRAF-like"/>
</dbReference>
<gene>
    <name evidence="1" type="ORF">AVEN_19618_1</name>
</gene>
<comment type="caution">
    <text evidence="1">The sequence shown here is derived from an EMBL/GenBank/DDBJ whole genome shotgun (WGS) entry which is preliminary data.</text>
</comment>
<proteinExistence type="predicted"/>
<protein>
    <submittedName>
        <fullName evidence="1">Uncharacterized protein</fullName>
    </submittedName>
</protein>
<dbReference type="SUPFAM" id="SSF49599">
    <property type="entry name" value="TRAF domain-like"/>
    <property type="match status" value="1"/>
</dbReference>
<dbReference type="Proteomes" id="UP000499080">
    <property type="component" value="Unassembled WGS sequence"/>
</dbReference>
<accession>A0A4Y2J2T5</accession>
<dbReference type="Gene3D" id="2.60.210.10">
    <property type="entry name" value="Apoptosis, Tumor Necrosis Factor Receptor Associated Protein 2, Chain A"/>
    <property type="match status" value="1"/>
</dbReference>
<dbReference type="AlphaFoldDB" id="A0A4Y2J2T5"/>
<name>A0A4Y2J2T5_ARAVE</name>
<evidence type="ECO:0000313" key="2">
    <source>
        <dbReference type="Proteomes" id="UP000499080"/>
    </source>
</evidence>
<sequence length="442" mass="52361">MDYLSEDKVGKMDVIISNSDIFSQVDDVKYIQIRDFSSVRDFQDDHIHFVRRIHFYEQLYTVNVYPNGISHENQEYVSVKVSKVLKFPDVIPDLGYDNITWTFSLLDINDHGRYYQSVAKASIVNLPYQIEIPKFLRRSFILERADELIPGDIITIHCEASYVFYLVQDLQDYLAFYVDSYHETETVTENFNEDSKLKRSSESDYVGLTEDLRANLSLNTFQKCDLIQSRRLYDTEEDITCYIQKMLNFLREYDDYKRRRLDPKDFELEIRLLSTILGNADDVDEIARTYMGTDPVFKVYIRLKLTVKDILGKNPTSIIEDQDLENEQCDYPLTYIRESYTRFRVSYSQMRRIIQVVKRLINSSKECENKDPLSTDEYKDLLKFFTELSVKNPMWKYLFEVMKSDESALSDDSDEEQDMRDSNCSKDTDWNFQIQTKEGVIF</sequence>
<organism evidence="1 2">
    <name type="scientific">Araneus ventricosus</name>
    <name type="common">Orbweaver spider</name>
    <name type="synonym">Epeira ventricosa</name>
    <dbReference type="NCBI Taxonomy" id="182803"/>
    <lineage>
        <taxon>Eukaryota</taxon>
        <taxon>Metazoa</taxon>
        <taxon>Ecdysozoa</taxon>
        <taxon>Arthropoda</taxon>
        <taxon>Chelicerata</taxon>
        <taxon>Arachnida</taxon>
        <taxon>Araneae</taxon>
        <taxon>Araneomorphae</taxon>
        <taxon>Entelegynae</taxon>
        <taxon>Araneoidea</taxon>
        <taxon>Araneidae</taxon>
        <taxon>Araneus</taxon>
    </lineage>
</organism>
<feature type="non-terminal residue" evidence="1">
    <location>
        <position position="442"/>
    </location>
</feature>
<evidence type="ECO:0000313" key="1">
    <source>
        <dbReference type="EMBL" id="GBM83889.1"/>
    </source>
</evidence>
<dbReference type="OrthoDB" id="6420138at2759"/>
<dbReference type="EMBL" id="BGPR01003115">
    <property type="protein sequence ID" value="GBM83889.1"/>
    <property type="molecule type" value="Genomic_DNA"/>
</dbReference>
<keyword evidence="2" id="KW-1185">Reference proteome</keyword>